<dbReference type="Proteomes" id="UP001500194">
    <property type="component" value="Unassembled WGS sequence"/>
</dbReference>
<proteinExistence type="predicted"/>
<gene>
    <name evidence="1" type="ORF">GCM10009019_15560</name>
</gene>
<dbReference type="PROSITE" id="PS51318">
    <property type="entry name" value="TAT"/>
    <property type="match status" value="1"/>
</dbReference>
<organism evidence="1 2">
    <name type="scientific">Salarchaeum japonicum</name>
    <dbReference type="NCBI Taxonomy" id="555573"/>
    <lineage>
        <taxon>Archaea</taxon>
        <taxon>Methanobacteriati</taxon>
        <taxon>Methanobacteriota</taxon>
        <taxon>Stenosarchaea group</taxon>
        <taxon>Halobacteria</taxon>
        <taxon>Halobacteriales</taxon>
        <taxon>Halobacteriaceae</taxon>
    </lineage>
</organism>
<evidence type="ECO:0000313" key="1">
    <source>
        <dbReference type="EMBL" id="GAA0653130.1"/>
    </source>
</evidence>
<dbReference type="GeneID" id="68573767"/>
<reference evidence="1 2" key="1">
    <citation type="journal article" date="2019" name="Int. J. Syst. Evol. Microbiol.">
        <title>The Global Catalogue of Microorganisms (GCM) 10K type strain sequencing project: providing services to taxonomists for standard genome sequencing and annotation.</title>
        <authorList>
            <consortium name="The Broad Institute Genomics Platform"/>
            <consortium name="The Broad Institute Genome Sequencing Center for Infectious Disease"/>
            <person name="Wu L."/>
            <person name="Ma J."/>
        </authorList>
    </citation>
    <scope>NUCLEOTIDE SEQUENCE [LARGE SCALE GENOMIC DNA]</scope>
    <source>
        <strain evidence="1 2">JCM 16327</strain>
    </source>
</reference>
<comment type="caution">
    <text evidence="1">The sequence shown here is derived from an EMBL/GenBank/DDBJ whole genome shotgun (WGS) entry which is preliminary data.</text>
</comment>
<keyword evidence="2" id="KW-1185">Reference proteome</keyword>
<accession>A0AAV3T275</accession>
<dbReference type="InterPro" id="IPR006311">
    <property type="entry name" value="TAT_signal"/>
</dbReference>
<evidence type="ECO:0008006" key="3">
    <source>
        <dbReference type="Google" id="ProtNLM"/>
    </source>
</evidence>
<dbReference type="RefSeq" id="WP_227260760.1">
    <property type="nucleotide sequence ID" value="NZ_BAAADU010000002.1"/>
</dbReference>
<sequence>MADSRSSRRGFLALGAATLTAGCAGLDTPEQTTYRVESVGGWNRDAEPHTLQVRLERDGDTVFDRTQRMEPATGAGAETPGGRIWTDGWSDDPAAYTVRSRLDDGEWLTLEPREVRERAACVDLRWYVRPTGTFSGVFALPCDRGTTAETTR</sequence>
<dbReference type="EMBL" id="BAAADU010000002">
    <property type="protein sequence ID" value="GAA0653130.1"/>
    <property type="molecule type" value="Genomic_DNA"/>
</dbReference>
<protein>
    <recommendedName>
        <fullName evidence="3">Lipoprotein</fullName>
    </recommendedName>
</protein>
<dbReference type="PROSITE" id="PS51257">
    <property type="entry name" value="PROKAR_LIPOPROTEIN"/>
    <property type="match status" value="1"/>
</dbReference>
<dbReference type="AlphaFoldDB" id="A0AAV3T275"/>
<evidence type="ECO:0000313" key="2">
    <source>
        <dbReference type="Proteomes" id="UP001500194"/>
    </source>
</evidence>
<name>A0AAV3T275_9EURY</name>